<sequence length="76" mass="8427">MVAYLLKPEGSEDFHQIKTASTSTNENGEIEITATIDGRVKTVTEASIRRNLKLKDFDGINTLPNTEIFEQLALMG</sequence>
<dbReference type="Proteomes" id="UP001151760">
    <property type="component" value="Unassembled WGS sequence"/>
</dbReference>
<evidence type="ECO:0000313" key="1">
    <source>
        <dbReference type="EMBL" id="GJT57028.1"/>
    </source>
</evidence>
<comment type="caution">
    <text evidence="1">The sequence shown here is derived from an EMBL/GenBank/DDBJ whole genome shotgun (WGS) entry which is preliminary data.</text>
</comment>
<name>A0ABQ5F154_9ASTR</name>
<proteinExistence type="predicted"/>
<gene>
    <name evidence="1" type="ORF">Tco_0992082</name>
</gene>
<reference evidence="1" key="1">
    <citation type="journal article" date="2022" name="Int. J. Mol. Sci.">
        <title>Draft Genome of Tanacetum Coccineum: Genomic Comparison of Closely Related Tanacetum-Family Plants.</title>
        <authorList>
            <person name="Yamashiro T."/>
            <person name="Shiraishi A."/>
            <person name="Nakayama K."/>
            <person name="Satake H."/>
        </authorList>
    </citation>
    <scope>NUCLEOTIDE SEQUENCE</scope>
</reference>
<organism evidence="1 2">
    <name type="scientific">Tanacetum coccineum</name>
    <dbReference type="NCBI Taxonomy" id="301880"/>
    <lineage>
        <taxon>Eukaryota</taxon>
        <taxon>Viridiplantae</taxon>
        <taxon>Streptophyta</taxon>
        <taxon>Embryophyta</taxon>
        <taxon>Tracheophyta</taxon>
        <taxon>Spermatophyta</taxon>
        <taxon>Magnoliopsida</taxon>
        <taxon>eudicotyledons</taxon>
        <taxon>Gunneridae</taxon>
        <taxon>Pentapetalae</taxon>
        <taxon>asterids</taxon>
        <taxon>campanulids</taxon>
        <taxon>Asterales</taxon>
        <taxon>Asteraceae</taxon>
        <taxon>Asteroideae</taxon>
        <taxon>Anthemideae</taxon>
        <taxon>Anthemidinae</taxon>
        <taxon>Tanacetum</taxon>
    </lineage>
</organism>
<accession>A0ABQ5F154</accession>
<evidence type="ECO:0000313" key="2">
    <source>
        <dbReference type="Proteomes" id="UP001151760"/>
    </source>
</evidence>
<reference evidence="1" key="2">
    <citation type="submission" date="2022-01" db="EMBL/GenBank/DDBJ databases">
        <authorList>
            <person name="Yamashiro T."/>
            <person name="Shiraishi A."/>
            <person name="Satake H."/>
            <person name="Nakayama K."/>
        </authorList>
    </citation>
    <scope>NUCLEOTIDE SEQUENCE</scope>
</reference>
<keyword evidence="2" id="KW-1185">Reference proteome</keyword>
<protein>
    <submittedName>
        <fullName evidence="1">Uncharacterized protein</fullName>
    </submittedName>
</protein>
<dbReference type="EMBL" id="BQNB010016897">
    <property type="protein sequence ID" value="GJT57028.1"/>
    <property type="molecule type" value="Genomic_DNA"/>
</dbReference>